<keyword evidence="1" id="KW-1133">Transmembrane helix</keyword>
<protein>
    <submittedName>
        <fullName evidence="4">Uncharacterized protein</fullName>
    </submittedName>
</protein>
<sequence length="314" mass="36550">MKSVIKLTIFIHCLIVIVKLQQETENTNNFSYVNGELELFNDVDDNCTDSKYILITFFFNKLTYGQFSGCLDTGMKIINNAITSRLDILNVFRYIYDKNKQLFDIEKICLYEKNVKITKFSLTGKISMYLLCSVNKITDISIQPYIKSPSHSMETVKCGSVDSKILCREGSCGMYQRIIFDRNINATFSAEKMMCTHQIISFLYIEMQKYRFYKAFGQSIKYASSKCADFENLSYLVRDRHYSFYLSIQCFNHSVDNFIFPNTPDLSNTNDLDGTTNSGQSLLKKFYLYFFIKLPQTLIPFTFLSFITLLFDQL</sequence>
<keyword evidence="3" id="KW-1185">Reference proteome</keyword>
<organism evidence="3 4">
    <name type="scientific">Strongyloides venezuelensis</name>
    <name type="common">Threadworm</name>
    <dbReference type="NCBI Taxonomy" id="75913"/>
    <lineage>
        <taxon>Eukaryota</taxon>
        <taxon>Metazoa</taxon>
        <taxon>Ecdysozoa</taxon>
        <taxon>Nematoda</taxon>
        <taxon>Chromadorea</taxon>
        <taxon>Rhabditida</taxon>
        <taxon>Tylenchina</taxon>
        <taxon>Panagrolaimomorpha</taxon>
        <taxon>Strongyloidoidea</taxon>
        <taxon>Strongyloididae</taxon>
        <taxon>Strongyloides</taxon>
    </lineage>
</organism>
<accession>A0A0K0F4K4</accession>
<keyword evidence="1" id="KW-0472">Membrane</keyword>
<reference evidence="3" key="1">
    <citation type="submission" date="2014-07" db="EMBL/GenBank/DDBJ databases">
        <authorList>
            <person name="Martin A.A"/>
            <person name="De Silva N."/>
        </authorList>
    </citation>
    <scope>NUCLEOTIDE SEQUENCE</scope>
</reference>
<feature type="signal peptide" evidence="2">
    <location>
        <begin position="1"/>
        <end position="20"/>
    </location>
</feature>
<reference evidence="4" key="2">
    <citation type="submission" date="2015-08" db="UniProtKB">
        <authorList>
            <consortium name="WormBaseParasite"/>
        </authorList>
    </citation>
    <scope>IDENTIFICATION</scope>
</reference>
<evidence type="ECO:0000256" key="2">
    <source>
        <dbReference type="SAM" id="SignalP"/>
    </source>
</evidence>
<evidence type="ECO:0000256" key="1">
    <source>
        <dbReference type="SAM" id="Phobius"/>
    </source>
</evidence>
<dbReference type="Proteomes" id="UP000035680">
    <property type="component" value="Unassembled WGS sequence"/>
</dbReference>
<feature type="transmembrane region" description="Helical" evidence="1">
    <location>
        <begin position="286"/>
        <end position="311"/>
    </location>
</feature>
<proteinExistence type="predicted"/>
<evidence type="ECO:0000313" key="4">
    <source>
        <dbReference type="WBParaSite" id="SVE_0374300.1"/>
    </source>
</evidence>
<keyword evidence="2" id="KW-0732">Signal</keyword>
<feature type="chain" id="PRO_5005329417" evidence="2">
    <location>
        <begin position="21"/>
        <end position="314"/>
    </location>
</feature>
<evidence type="ECO:0000313" key="3">
    <source>
        <dbReference type="Proteomes" id="UP000035680"/>
    </source>
</evidence>
<keyword evidence="1" id="KW-0812">Transmembrane</keyword>
<dbReference type="WBParaSite" id="SVE_0374300.1">
    <property type="protein sequence ID" value="SVE_0374300.1"/>
    <property type="gene ID" value="SVE_0374300"/>
</dbReference>
<dbReference type="AlphaFoldDB" id="A0A0K0F4K4"/>
<name>A0A0K0F4K4_STRVS</name>